<dbReference type="Pfam" id="PF12679">
    <property type="entry name" value="ABC2_membrane_2"/>
    <property type="match status" value="1"/>
</dbReference>
<protein>
    <submittedName>
        <fullName evidence="2">ABC-2 type transporter</fullName>
    </submittedName>
</protein>
<feature type="transmembrane region" description="Helical" evidence="1">
    <location>
        <begin position="160"/>
        <end position="184"/>
    </location>
</feature>
<feature type="transmembrane region" description="Helical" evidence="1">
    <location>
        <begin position="110"/>
        <end position="131"/>
    </location>
</feature>
<dbReference type="EMBL" id="AP018248">
    <property type="protein sequence ID" value="BAY97979.1"/>
    <property type="molecule type" value="Genomic_DNA"/>
</dbReference>
<sequence length="266" mass="28955">MQHSLDMLNFSRIFVIAKNVFQEVIRDRILYIIGVYILILAAAIRLLPEVAANTDGKMFLDFGIAAMSVIALIVAVFVGTGLVNKEIEKRTVLMLIAKPISRSEFITGKYLGLSAVLALLIAIMTGIYLIFLQFGHIHHSANSIVIAAVFLFLQTSLIAAVAISLGVFTSSLLAIVLTLAVYLLGNITQDLLKFGKLSNSPGIQQLTQALYLILPDLSRLDLKNYAVYGLQALPEPSALIANAGYGLIYSALLLAIAILVFSRREF</sequence>
<dbReference type="PANTHER" id="PTHR43471">
    <property type="entry name" value="ABC TRANSPORTER PERMEASE"/>
    <property type="match status" value="1"/>
</dbReference>
<dbReference type="GO" id="GO:0005886">
    <property type="term" value="C:plasma membrane"/>
    <property type="evidence" value="ECO:0007669"/>
    <property type="project" value="UniProtKB-SubCell"/>
</dbReference>
<dbReference type="KEGG" id="ttq:NIES37_19270"/>
<keyword evidence="1" id="KW-0472">Membrane</keyword>
<feature type="transmembrane region" description="Helical" evidence="1">
    <location>
        <begin position="137"/>
        <end position="153"/>
    </location>
</feature>
<proteinExistence type="predicted"/>
<keyword evidence="3" id="KW-1185">Reference proteome</keyword>
<dbReference type="PANTHER" id="PTHR43471:SF10">
    <property type="entry name" value="SLL1107 PROTEIN"/>
    <property type="match status" value="1"/>
</dbReference>
<feature type="transmembrane region" description="Helical" evidence="1">
    <location>
        <begin position="29"/>
        <end position="47"/>
    </location>
</feature>
<dbReference type="Proteomes" id="UP000218785">
    <property type="component" value="Chromosome"/>
</dbReference>
<dbReference type="AlphaFoldDB" id="A0A1Z4MX13"/>
<evidence type="ECO:0000313" key="3">
    <source>
        <dbReference type="Proteomes" id="UP000218785"/>
    </source>
</evidence>
<dbReference type="GO" id="GO:0140359">
    <property type="term" value="F:ABC-type transporter activity"/>
    <property type="evidence" value="ECO:0007669"/>
    <property type="project" value="InterPro"/>
</dbReference>
<organism evidence="2 3">
    <name type="scientific">Tolypothrix tenuis PCC 7101</name>
    <dbReference type="NCBI Taxonomy" id="231146"/>
    <lineage>
        <taxon>Bacteria</taxon>
        <taxon>Bacillati</taxon>
        <taxon>Cyanobacteriota</taxon>
        <taxon>Cyanophyceae</taxon>
        <taxon>Nostocales</taxon>
        <taxon>Tolypothrichaceae</taxon>
        <taxon>Tolypothrix</taxon>
    </lineage>
</organism>
<accession>A0A1Z4MX13</accession>
<evidence type="ECO:0000313" key="2">
    <source>
        <dbReference type="EMBL" id="BAY97979.1"/>
    </source>
</evidence>
<gene>
    <name evidence="2" type="ORF">NIES37_19270</name>
</gene>
<keyword evidence="1" id="KW-0812">Transmembrane</keyword>
<feature type="transmembrane region" description="Helical" evidence="1">
    <location>
        <begin position="59"/>
        <end position="83"/>
    </location>
</feature>
<feature type="transmembrane region" description="Helical" evidence="1">
    <location>
        <begin position="239"/>
        <end position="261"/>
    </location>
</feature>
<name>A0A1Z4MX13_9CYAN</name>
<reference evidence="2 3" key="1">
    <citation type="submission" date="2017-06" db="EMBL/GenBank/DDBJ databases">
        <title>Genome sequencing of cyanobaciteial culture collection at National Institute for Environmental Studies (NIES).</title>
        <authorList>
            <person name="Hirose Y."/>
            <person name="Shimura Y."/>
            <person name="Fujisawa T."/>
            <person name="Nakamura Y."/>
            <person name="Kawachi M."/>
        </authorList>
    </citation>
    <scope>NUCLEOTIDE SEQUENCE [LARGE SCALE GENOMIC DNA]</scope>
    <source>
        <strain evidence="2 3">NIES-37</strain>
    </source>
</reference>
<evidence type="ECO:0000256" key="1">
    <source>
        <dbReference type="SAM" id="Phobius"/>
    </source>
</evidence>
<keyword evidence="1" id="KW-1133">Transmembrane helix</keyword>